<organism evidence="2">
    <name type="scientific">uncultured Acidimicrobiales bacterium</name>
    <dbReference type="NCBI Taxonomy" id="310071"/>
    <lineage>
        <taxon>Bacteria</taxon>
        <taxon>Bacillati</taxon>
        <taxon>Actinomycetota</taxon>
        <taxon>Acidimicrobiia</taxon>
        <taxon>Acidimicrobiales</taxon>
        <taxon>environmental samples</taxon>
    </lineage>
</organism>
<proteinExistence type="predicted"/>
<dbReference type="PROSITE" id="PS51186">
    <property type="entry name" value="GNAT"/>
    <property type="match status" value="1"/>
</dbReference>
<dbReference type="InterPro" id="IPR016181">
    <property type="entry name" value="Acyl_CoA_acyltransferase"/>
</dbReference>
<dbReference type="InterPro" id="IPR000182">
    <property type="entry name" value="GNAT_dom"/>
</dbReference>
<dbReference type="AlphaFoldDB" id="A0A6J4HDM6"/>
<accession>A0A6J4HDM6</accession>
<feature type="domain" description="N-acetyltransferase" evidence="1">
    <location>
        <begin position="124"/>
        <end position="255"/>
    </location>
</feature>
<dbReference type="EMBL" id="CADCTF010000021">
    <property type="protein sequence ID" value="CAA9219280.1"/>
    <property type="molecule type" value="Genomic_DNA"/>
</dbReference>
<dbReference type="GO" id="GO:0016747">
    <property type="term" value="F:acyltransferase activity, transferring groups other than amino-acyl groups"/>
    <property type="evidence" value="ECO:0007669"/>
    <property type="project" value="InterPro"/>
</dbReference>
<dbReference type="CDD" id="cd04301">
    <property type="entry name" value="NAT_SF"/>
    <property type="match status" value="1"/>
</dbReference>
<sequence>MTDDDLAERGDANLFESWRIMASAAASGHVEEADGLLLASCGVPVGPFNGAFITCPTDRPGHAVSRSVGYFGERDLPFLLRIREGLDRRVEAEARAAGLVPVEPLPAMAVQLDELRPRRTVRSMQIRAVRDAAGLRDHVSLLVAAFGVPFELGMSVMGPGVVAKGLRPYVGYIDGAPVATAALLVTGSTAGIYNVATAPYLQRRGLAGAMTLHVLAQGAEEGCVAAILQASSMGRRLYELMGFRDSATYLQFASP</sequence>
<dbReference type="SUPFAM" id="SSF55729">
    <property type="entry name" value="Acyl-CoA N-acyltransferases (Nat)"/>
    <property type="match status" value="1"/>
</dbReference>
<name>A0A6J4HDM6_9ACTN</name>
<gene>
    <name evidence="2" type="ORF">AVDCRST_MAG50-560</name>
</gene>
<dbReference type="Gene3D" id="3.40.630.30">
    <property type="match status" value="1"/>
</dbReference>
<dbReference type="Pfam" id="PF00583">
    <property type="entry name" value="Acetyltransf_1"/>
    <property type="match status" value="1"/>
</dbReference>
<evidence type="ECO:0000313" key="2">
    <source>
        <dbReference type="EMBL" id="CAA9219280.1"/>
    </source>
</evidence>
<protein>
    <recommendedName>
        <fullName evidence="1">N-acetyltransferase domain-containing protein</fullName>
    </recommendedName>
</protein>
<evidence type="ECO:0000259" key="1">
    <source>
        <dbReference type="PROSITE" id="PS51186"/>
    </source>
</evidence>
<reference evidence="2" key="1">
    <citation type="submission" date="2020-02" db="EMBL/GenBank/DDBJ databases">
        <authorList>
            <person name="Meier V. D."/>
        </authorList>
    </citation>
    <scope>NUCLEOTIDE SEQUENCE</scope>
    <source>
        <strain evidence="2">AVDCRST_MAG50</strain>
    </source>
</reference>